<dbReference type="EMBL" id="UYYA01003858">
    <property type="protein sequence ID" value="VDM56822.1"/>
    <property type="molecule type" value="Genomic_DNA"/>
</dbReference>
<dbReference type="OrthoDB" id="550309at2759"/>
<feature type="compositionally biased region" description="Polar residues" evidence="10">
    <location>
        <begin position="166"/>
        <end position="182"/>
    </location>
</feature>
<dbReference type="STRING" id="334426.A0A0R3PKS4"/>
<dbReference type="PROSITE" id="PS51319">
    <property type="entry name" value="TFIIS_N"/>
    <property type="match status" value="1"/>
</dbReference>
<dbReference type="Pfam" id="PF08711">
    <property type="entry name" value="Med26"/>
    <property type="match status" value="1"/>
</dbReference>
<organism evidence="14">
    <name type="scientific">Angiostrongylus costaricensis</name>
    <name type="common">Nematode worm</name>
    <dbReference type="NCBI Taxonomy" id="334426"/>
    <lineage>
        <taxon>Eukaryota</taxon>
        <taxon>Metazoa</taxon>
        <taxon>Ecdysozoa</taxon>
        <taxon>Nematoda</taxon>
        <taxon>Chromadorea</taxon>
        <taxon>Rhabditida</taxon>
        <taxon>Rhabditina</taxon>
        <taxon>Rhabditomorpha</taxon>
        <taxon>Strongyloidea</taxon>
        <taxon>Metastrongylidae</taxon>
        <taxon>Angiostrongylus</taxon>
    </lineage>
</organism>
<dbReference type="AlphaFoldDB" id="A0A0R3PKS4"/>
<dbReference type="PANTHER" id="PTHR15201:SF1">
    <property type="entry name" value="MEDIATOR OF RNA POLYMERASE II TRANSCRIPTION SUBUNIT 26"/>
    <property type="match status" value="1"/>
</dbReference>
<evidence type="ECO:0000256" key="5">
    <source>
        <dbReference type="ARBA" id="ARBA00023159"/>
    </source>
</evidence>
<dbReference type="GO" id="GO:0016592">
    <property type="term" value="C:mediator complex"/>
    <property type="evidence" value="ECO:0007669"/>
    <property type="project" value="InterPro"/>
</dbReference>
<feature type="compositionally biased region" description="Basic and acidic residues" evidence="10">
    <location>
        <begin position="187"/>
        <end position="201"/>
    </location>
</feature>
<dbReference type="PANTHER" id="PTHR15201">
    <property type="entry name" value="CRSP70"/>
    <property type="match status" value="1"/>
</dbReference>
<dbReference type="WBParaSite" id="ACOC_0000523601-mRNA-1">
    <property type="protein sequence ID" value="ACOC_0000523601-mRNA-1"/>
    <property type="gene ID" value="ACOC_0000523601"/>
</dbReference>
<dbReference type="GO" id="GO:0010628">
    <property type="term" value="P:positive regulation of gene expression"/>
    <property type="evidence" value="ECO:0007669"/>
    <property type="project" value="TreeGrafter"/>
</dbReference>
<evidence type="ECO:0000256" key="4">
    <source>
        <dbReference type="ARBA" id="ARBA00023015"/>
    </source>
</evidence>
<evidence type="ECO:0000313" key="13">
    <source>
        <dbReference type="Proteomes" id="UP000267027"/>
    </source>
</evidence>
<dbReference type="CDD" id="cd00183">
    <property type="entry name" value="TFIIS_I"/>
    <property type="match status" value="1"/>
</dbReference>
<dbReference type="Proteomes" id="UP000267027">
    <property type="component" value="Unassembled WGS sequence"/>
</dbReference>
<evidence type="ECO:0000256" key="6">
    <source>
        <dbReference type="ARBA" id="ARBA00023163"/>
    </source>
</evidence>
<keyword evidence="5" id="KW-0010">Activator</keyword>
<keyword evidence="6" id="KW-0804">Transcription</keyword>
<dbReference type="InterPro" id="IPR003617">
    <property type="entry name" value="TFIIS/CRSP70_N_sub"/>
</dbReference>
<dbReference type="SMART" id="SM00509">
    <property type="entry name" value="TFS2N"/>
    <property type="match status" value="1"/>
</dbReference>
<evidence type="ECO:0000256" key="2">
    <source>
        <dbReference type="ARBA" id="ARBA00009681"/>
    </source>
</evidence>
<evidence type="ECO:0000256" key="8">
    <source>
        <dbReference type="ARBA" id="ARBA00031968"/>
    </source>
</evidence>
<evidence type="ECO:0000256" key="3">
    <source>
        <dbReference type="ARBA" id="ARBA00019686"/>
    </source>
</evidence>
<evidence type="ECO:0000256" key="10">
    <source>
        <dbReference type="SAM" id="MobiDB-lite"/>
    </source>
</evidence>
<feature type="region of interest" description="Disordered" evidence="10">
    <location>
        <begin position="135"/>
        <end position="214"/>
    </location>
</feature>
<gene>
    <name evidence="12" type="ORF">ACOC_LOCUS5237</name>
</gene>
<evidence type="ECO:0000256" key="7">
    <source>
        <dbReference type="ARBA" id="ARBA00023242"/>
    </source>
</evidence>
<feature type="region of interest" description="Disordered" evidence="10">
    <location>
        <begin position="287"/>
        <end position="320"/>
    </location>
</feature>
<sequence length="464" mass="50511">MVACAAVATHPPISLAVPMTSCALTVEQLKQHLLAAVENGKSEVACDVLSELEKSSITKEILESTRIGATVNEVRKKTAETFPVVSKRCRALIKAWQKLVEVRSVSSATSSANGTPNLVSPSLAKLSRRVTPCTPINRRVSSTGLTGSAASSATVSPANGSYAPKQLTSPSNGVIHKTQSVGTEVIQRGEDPRNGKRKLDDGNSNAMTTSSGMRRTKTAIGSLVSPVTPTVSVLAARKAVQSTKDLVAELSQNLPEHMSIDSSIREHEERVKREQQDEEYAMQLYGGASASAPHAQPERKKRKYERKLKPQESPVDSTPGYLVSSGSCRLIIRLPRVAPVKEEPDNEVDHNSCPMLGATFSRPESSVAGDTVNQSDGKIDWLAMLPSMEELQAKVNDMKAEDENRKQAQHHPTKAYLIRVRDRNVLALPYLDVPTVPDFIQYRYPNPAQYYAEENFIYGAPRGT</sequence>
<proteinExistence type="inferred from homology"/>
<keyword evidence="4" id="KW-0805">Transcription regulation</keyword>
<dbReference type="InterPro" id="IPR042376">
    <property type="entry name" value="MED26"/>
</dbReference>
<evidence type="ECO:0000256" key="9">
    <source>
        <dbReference type="PROSITE-ProRule" id="PRU00649"/>
    </source>
</evidence>
<evidence type="ECO:0000313" key="12">
    <source>
        <dbReference type="EMBL" id="VDM56822.1"/>
    </source>
</evidence>
<evidence type="ECO:0000259" key="11">
    <source>
        <dbReference type="PROSITE" id="PS51319"/>
    </source>
</evidence>
<dbReference type="SUPFAM" id="SSF47676">
    <property type="entry name" value="Conserved domain common to transcription factors TFIIS, elongin A, CRSP70"/>
    <property type="match status" value="1"/>
</dbReference>
<comment type="similarity">
    <text evidence="2">Belongs to the Mediator complex subunit 26 family.</text>
</comment>
<reference evidence="14" key="1">
    <citation type="submission" date="2017-02" db="UniProtKB">
        <authorList>
            <consortium name="WormBaseParasite"/>
        </authorList>
    </citation>
    <scope>IDENTIFICATION</scope>
</reference>
<dbReference type="GO" id="GO:0006357">
    <property type="term" value="P:regulation of transcription by RNA polymerase II"/>
    <property type="evidence" value="ECO:0007669"/>
    <property type="project" value="InterPro"/>
</dbReference>
<dbReference type="InterPro" id="IPR035441">
    <property type="entry name" value="TFIIS/LEDGF_dom_sf"/>
</dbReference>
<dbReference type="GO" id="GO:0070847">
    <property type="term" value="C:core mediator complex"/>
    <property type="evidence" value="ECO:0007669"/>
    <property type="project" value="TreeGrafter"/>
</dbReference>
<evidence type="ECO:0000256" key="1">
    <source>
        <dbReference type="ARBA" id="ARBA00004123"/>
    </source>
</evidence>
<protein>
    <recommendedName>
        <fullName evidence="3">Mediator of RNA polymerase II transcription subunit 26</fullName>
    </recommendedName>
    <alternativeName>
        <fullName evidence="8">Mediator complex subunit 26</fullName>
    </alternativeName>
</protein>
<evidence type="ECO:0000313" key="14">
    <source>
        <dbReference type="WBParaSite" id="ACOC_0000523601-mRNA-1"/>
    </source>
</evidence>
<reference evidence="12 13" key="2">
    <citation type="submission" date="2018-11" db="EMBL/GenBank/DDBJ databases">
        <authorList>
            <consortium name="Pathogen Informatics"/>
        </authorList>
    </citation>
    <scope>NUCLEOTIDE SEQUENCE [LARGE SCALE GENOMIC DNA]</scope>
    <source>
        <strain evidence="12 13">Costa Rica</strain>
    </source>
</reference>
<dbReference type="Gene3D" id="1.20.930.10">
    <property type="entry name" value="Conserved domain common to transcription factors TFIIS, elongin A, CRSP70"/>
    <property type="match status" value="1"/>
</dbReference>
<name>A0A0R3PKS4_ANGCS</name>
<accession>A0A0R3PKS4</accession>
<dbReference type="OMA" id="DNFRFGE"/>
<keyword evidence="13" id="KW-1185">Reference proteome</keyword>
<dbReference type="GO" id="GO:0003712">
    <property type="term" value="F:transcription coregulator activity"/>
    <property type="evidence" value="ECO:0007669"/>
    <property type="project" value="TreeGrafter"/>
</dbReference>
<dbReference type="InterPro" id="IPR017923">
    <property type="entry name" value="TFIIS_N"/>
</dbReference>
<feature type="compositionally biased region" description="Low complexity" evidence="10">
    <location>
        <begin position="140"/>
        <end position="156"/>
    </location>
</feature>
<keyword evidence="7 9" id="KW-0539">Nucleus</keyword>
<feature type="domain" description="TFIIS N-terminal" evidence="11">
    <location>
        <begin position="28"/>
        <end position="103"/>
    </location>
</feature>
<feature type="compositionally biased region" description="Polar residues" evidence="10">
    <location>
        <begin position="202"/>
        <end position="213"/>
    </location>
</feature>
<comment type="subcellular location">
    <subcellularLocation>
        <location evidence="1 9">Nucleus</location>
    </subcellularLocation>
</comment>